<dbReference type="SUPFAM" id="SSF51430">
    <property type="entry name" value="NAD(P)-linked oxidoreductase"/>
    <property type="match status" value="1"/>
</dbReference>
<dbReference type="InterPro" id="IPR053135">
    <property type="entry name" value="AKR2_Oxidoreductase"/>
</dbReference>
<dbReference type="PANTHER" id="PTHR43312">
    <property type="entry name" value="D-THREO-ALDOSE 1-DEHYDROGENASE"/>
    <property type="match status" value="1"/>
</dbReference>
<dbReference type="RefSeq" id="WP_092018293.1">
    <property type="nucleotide sequence ID" value="NZ_FOXH01000010.1"/>
</dbReference>
<dbReference type="PANTHER" id="PTHR43312:SF1">
    <property type="entry name" value="NADP-DEPENDENT OXIDOREDUCTASE DOMAIN-CONTAINING PROTEIN"/>
    <property type="match status" value="1"/>
</dbReference>
<dbReference type="AlphaFoldDB" id="A0A1I5VVH5"/>
<accession>A0A1I5VVH5</accession>
<name>A0A1I5VVH5_9BACT</name>
<gene>
    <name evidence="2" type="ORF">SAMN04515674_11088</name>
</gene>
<dbReference type="Gene3D" id="3.20.20.100">
    <property type="entry name" value="NADP-dependent oxidoreductase domain"/>
    <property type="match status" value="1"/>
</dbReference>
<dbReference type="OrthoDB" id="9773828at2"/>
<reference evidence="2 3" key="1">
    <citation type="submission" date="2016-10" db="EMBL/GenBank/DDBJ databases">
        <authorList>
            <person name="de Groot N.N."/>
        </authorList>
    </citation>
    <scope>NUCLEOTIDE SEQUENCE [LARGE SCALE GENOMIC DNA]</scope>
    <source>
        <strain evidence="3">E92,LMG 26720,CCM 7988</strain>
    </source>
</reference>
<evidence type="ECO:0000313" key="2">
    <source>
        <dbReference type="EMBL" id="SFQ11538.1"/>
    </source>
</evidence>
<dbReference type="GO" id="GO:0016491">
    <property type="term" value="F:oxidoreductase activity"/>
    <property type="evidence" value="ECO:0007669"/>
    <property type="project" value="InterPro"/>
</dbReference>
<dbReference type="EMBL" id="FOXH01000010">
    <property type="protein sequence ID" value="SFQ11538.1"/>
    <property type="molecule type" value="Genomic_DNA"/>
</dbReference>
<protein>
    <submittedName>
        <fullName evidence="2">Predicted oxidoreductase</fullName>
    </submittedName>
</protein>
<dbReference type="InterPro" id="IPR036812">
    <property type="entry name" value="NAD(P)_OxRdtase_dom_sf"/>
</dbReference>
<evidence type="ECO:0000313" key="3">
    <source>
        <dbReference type="Proteomes" id="UP000199306"/>
    </source>
</evidence>
<dbReference type="PRINTS" id="PR00069">
    <property type="entry name" value="ALDKETRDTASE"/>
</dbReference>
<evidence type="ECO:0000259" key="1">
    <source>
        <dbReference type="Pfam" id="PF00248"/>
    </source>
</evidence>
<keyword evidence="3" id="KW-1185">Reference proteome</keyword>
<dbReference type="STRING" id="1079859.SAMN04515674_11088"/>
<feature type="domain" description="NADP-dependent oxidoreductase" evidence="1">
    <location>
        <begin position="16"/>
        <end position="317"/>
    </location>
</feature>
<proteinExistence type="predicted"/>
<organism evidence="2 3">
    <name type="scientific">Pseudarcicella hirudinis</name>
    <dbReference type="NCBI Taxonomy" id="1079859"/>
    <lineage>
        <taxon>Bacteria</taxon>
        <taxon>Pseudomonadati</taxon>
        <taxon>Bacteroidota</taxon>
        <taxon>Cytophagia</taxon>
        <taxon>Cytophagales</taxon>
        <taxon>Flectobacillaceae</taxon>
        <taxon>Pseudarcicella</taxon>
    </lineage>
</organism>
<dbReference type="Proteomes" id="UP000199306">
    <property type="component" value="Unassembled WGS sequence"/>
</dbReference>
<dbReference type="InterPro" id="IPR020471">
    <property type="entry name" value="AKR"/>
</dbReference>
<sequence length="328" mass="37003">MEYRKLGKTGFNISAISLGTWQVGGKWGDDFSHDNADKILNKAVDSGINFIDTADVYGGGESEKAVGRLVRNRSERIFVGTKCGRQLNPHISEAYQPKVLREFVEKSLKNMGLETLDLIQLHCPPTDVFYRPEIFEEFDILKKEGKIQHLGVSVERVEEALKSIEFDNVTTIQIIFNMFRQRPAELFFEQALKKDIGVIIRVPLASGLLTGKFSKSSAFTAGDHRSFNRNGEAFDKGETFSGIDYEVGLQAVDCLKEAFPKYRNLAPLALKWILMHKAVSCIIPGASVEEQVKSNLDVFKIPELSEKELNAIQEIYESKIKPMVHQLW</sequence>
<dbReference type="CDD" id="cd19086">
    <property type="entry name" value="AKR_AKR11C1"/>
    <property type="match status" value="1"/>
</dbReference>
<dbReference type="InterPro" id="IPR023210">
    <property type="entry name" value="NADP_OxRdtase_dom"/>
</dbReference>
<dbReference type="Pfam" id="PF00248">
    <property type="entry name" value="Aldo_ket_red"/>
    <property type="match status" value="1"/>
</dbReference>